<dbReference type="SUPFAM" id="SSF53271">
    <property type="entry name" value="PRTase-like"/>
    <property type="match status" value="1"/>
</dbReference>
<gene>
    <name evidence="1" type="ORF">UFOPK4301_00689</name>
</gene>
<dbReference type="EMBL" id="CAFBQG010000070">
    <property type="protein sequence ID" value="CAB5048689.1"/>
    <property type="molecule type" value="Genomic_DNA"/>
</dbReference>
<dbReference type="Gene3D" id="3.40.50.2020">
    <property type="match status" value="1"/>
</dbReference>
<proteinExistence type="predicted"/>
<dbReference type="InterPro" id="IPR000836">
    <property type="entry name" value="PRTase_dom"/>
</dbReference>
<accession>A0A6J7T4U7</accession>
<evidence type="ECO:0000313" key="1">
    <source>
        <dbReference type="EMBL" id="CAB5048689.1"/>
    </source>
</evidence>
<organism evidence="1">
    <name type="scientific">freshwater metagenome</name>
    <dbReference type="NCBI Taxonomy" id="449393"/>
    <lineage>
        <taxon>unclassified sequences</taxon>
        <taxon>metagenomes</taxon>
        <taxon>ecological metagenomes</taxon>
    </lineage>
</organism>
<sequence>MKQVLMMEFDFIDRADAGHKMVDIFKSEISNFDVLIVVLPSAAEIALAFVTETTTPMRDLVIGRSARDVVIPRIDNVTGLNVAVVDDGVESGTTAMAIGAMLRAGSVASATLIVPVCPKSAVPNLLAVYDTIHAVVSPDTPQSLSWHYKVN</sequence>
<dbReference type="AlphaFoldDB" id="A0A6J7T4U7"/>
<dbReference type="InterPro" id="IPR029057">
    <property type="entry name" value="PRTase-like"/>
</dbReference>
<reference evidence="1" key="1">
    <citation type="submission" date="2020-05" db="EMBL/GenBank/DDBJ databases">
        <authorList>
            <person name="Chiriac C."/>
            <person name="Salcher M."/>
            <person name="Ghai R."/>
            <person name="Kavagutti S V."/>
        </authorList>
    </citation>
    <scope>NUCLEOTIDE SEQUENCE</scope>
</reference>
<dbReference type="CDD" id="cd06223">
    <property type="entry name" value="PRTases_typeI"/>
    <property type="match status" value="1"/>
</dbReference>
<name>A0A6J7T4U7_9ZZZZ</name>
<protein>
    <submittedName>
        <fullName evidence="1">Unannotated protein</fullName>
    </submittedName>
</protein>